<organism evidence="2">
    <name type="scientific">Trichogramma dendrolimi</name>
    <dbReference type="NCBI Taxonomy" id="114056"/>
    <lineage>
        <taxon>Eukaryota</taxon>
        <taxon>Metazoa</taxon>
        <taxon>Ecdysozoa</taxon>
        <taxon>Arthropoda</taxon>
        <taxon>Hexapoda</taxon>
        <taxon>Insecta</taxon>
        <taxon>Pterygota</taxon>
        <taxon>Neoptera</taxon>
        <taxon>Endopterygota</taxon>
        <taxon>Hymenoptera</taxon>
        <taxon>Apocrita</taxon>
        <taxon>Proctotrupomorpha</taxon>
        <taxon>Chalcidoidea</taxon>
        <taxon>Trichogrammatidae</taxon>
        <taxon>Trichogramma</taxon>
    </lineage>
</organism>
<accession>A0A2S0BEL3</accession>
<dbReference type="AlphaFoldDB" id="A0A2S0BEL3"/>
<sequence>MKAVCVMLFCCMSVALAANAYTNKYDNVNVDQILNSPRLLQSYMKCMLDEGNCTPDGRELKRTLPDALATGCTKCNEKQKAVAGKVINFLMTKKANDWARLLAKYDPNGEFERRYRAQGNRIFAN</sequence>
<keyword evidence="1" id="KW-0732">Signal</keyword>
<dbReference type="Pfam" id="PF03392">
    <property type="entry name" value="OS-D"/>
    <property type="match status" value="1"/>
</dbReference>
<dbReference type="Gene3D" id="1.10.2080.10">
    <property type="entry name" value="Insect odorant-binding protein A10/Ejaculatory bulb-specific protein 3"/>
    <property type="match status" value="1"/>
</dbReference>
<proteinExistence type="evidence at transcript level"/>
<evidence type="ECO:0000256" key="1">
    <source>
        <dbReference type="SAM" id="SignalP"/>
    </source>
</evidence>
<name>A0A2S0BEL3_9HYME</name>
<dbReference type="EMBL" id="KR812315">
    <property type="protein sequence ID" value="ANG08515.1"/>
    <property type="molecule type" value="mRNA"/>
</dbReference>
<dbReference type="InterPro" id="IPR036682">
    <property type="entry name" value="OS_D_A10/PebIII_sf"/>
</dbReference>
<protein>
    <submittedName>
        <fullName evidence="2">Chemosensory protein 1</fullName>
    </submittedName>
</protein>
<evidence type="ECO:0000313" key="2">
    <source>
        <dbReference type="EMBL" id="ANG08515.1"/>
    </source>
</evidence>
<reference evidence="2" key="1">
    <citation type="submission" date="2015-05" db="EMBL/GenBank/DDBJ databases">
        <title>Transcriptome analysis and olfactory genes identification of a widely used parasitoid wasp Trichogramma dendrolimi Matsumura (Hymenoptera: Trichogrammatidae).</title>
        <authorList>
            <person name="Zhang S."/>
        </authorList>
    </citation>
    <scope>NUCLEOTIDE SEQUENCE</scope>
</reference>
<dbReference type="SUPFAM" id="SSF100910">
    <property type="entry name" value="Chemosensory protein Csp2"/>
    <property type="match status" value="1"/>
</dbReference>
<feature type="signal peptide" evidence="1">
    <location>
        <begin position="1"/>
        <end position="17"/>
    </location>
</feature>
<feature type="chain" id="PRO_5015595659" evidence="1">
    <location>
        <begin position="18"/>
        <end position="125"/>
    </location>
</feature>
<dbReference type="PANTHER" id="PTHR11257">
    <property type="entry name" value="CHEMOSENSORY PROTEIN-RELATED"/>
    <property type="match status" value="1"/>
</dbReference>
<dbReference type="PANTHER" id="PTHR11257:SF13">
    <property type="entry name" value="GEO07322P1"/>
    <property type="match status" value="1"/>
</dbReference>
<dbReference type="InterPro" id="IPR005055">
    <property type="entry name" value="A10/PebIII"/>
</dbReference>